<dbReference type="EMBL" id="WOSY01000004">
    <property type="protein sequence ID" value="NHN88112.1"/>
    <property type="molecule type" value="Genomic_DNA"/>
</dbReference>
<gene>
    <name evidence="1" type="ORF">GOB81_05655</name>
</gene>
<reference evidence="1 2" key="1">
    <citation type="journal article" date="2020" name="Int. J. Syst. Evol. Microbiol.">
        <title>Novel acetic acid bacteria from cider fermentations: Acetobacter conturbans sp. nov. and Acetobacter fallax sp. nov.</title>
        <authorList>
            <person name="Sombolestani A.S."/>
            <person name="Cleenwerck I."/>
            <person name="Cnockaert M."/>
            <person name="Borremans W."/>
            <person name="Wieme A.D."/>
            <person name="De Vuyst L."/>
            <person name="Vandamme P."/>
        </authorList>
    </citation>
    <scope>NUCLEOTIDE SEQUENCE [LARGE SCALE GENOMIC DNA]</scope>
    <source>
        <strain evidence="1 2">LMG 1627</strain>
    </source>
</reference>
<comment type="caution">
    <text evidence="1">The sequence shown here is derived from an EMBL/GenBank/DDBJ whole genome shotgun (WGS) entry which is preliminary data.</text>
</comment>
<name>A0ABX0JX98_9PROT</name>
<evidence type="ECO:0000313" key="1">
    <source>
        <dbReference type="EMBL" id="NHN88112.1"/>
    </source>
</evidence>
<evidence type="ECO:0000313" key="2">
    <source>
        <dbReference type="Proteomes" id="UP000631653"/>
    </source>
</evidence>
<protein>
    <submittedName>
        <fullName evidence="1">Uncharacterized protein</fullName>
    </submittedName>
</protein>
<accession>A0ABX0JX98</accession>
<organism evidence="1 2">
    <name type="scientific">Acetobacter conturbans</name>
    <dbReference type="NCBI Taxonomy" id="1737472"/>
    <lineage>
        <taxon>Bacteria</taxon>
        <taxon>Pseudomonadati</taxon>
        <taxon>Pseudomonadota</taxon>
        <taxon>Alphaproteobacteria</taxon>
        <taxon>Acetobacterales</taxon>
        <taxon>Acetobacteraceae</taxon>
        <taxon>Acetobacter</taxon>
    </lineage>
</organism>
<sequence>MLTISLPAQAAAFDSKDVSILGETLHFVVPPPTGKIGIAVVYNEQIPGSQMEAQEVAAIFGDTNDSVSGVTMHAFAVSLGMLDKQQFVAVISAEGAGTPLLKSIINSHHAVCVTNHLDQVESGNCQLYVTSQPSVDIRLNQDATDAADVHFATAFRIMVHTL</sequence>
<proteinExistence type="predicted"/>
<dbReference type="RefSeq" id="WP_173569403.1">
    <property type="nucleotide sequence ID" value="NZ_WOSY01000004.1"/>
</dbReference>
<dbReference type="Proteomes" id="UP000631653">
    <property type="component" value="Unassembled WGS sequence"/>
</dbReference>
<keyword evidence="2" id="KW-1185">Reference proteome</keyword>